<keyword evidence="7" id="KW-0812">Transmembrane</keyword>
<evidence type="ECO:0000313" key="10">
    <source>
        <dbReference type="Proteomes" id="UP000321393"/>
    </source>
</evidence>
<sequence>MISTRFWNVIVLGLVMVVFVKARVLRMTLPPPSVTRYYIHVMNGLSNADLIVHCQSKDDDLGYHHLANRGDDYQWNFKENFWQTTLFWCKLEKQNAHVSFESFWPESKSTWLRDRCGYQGTCIWTAKDDGIYLRNMPANIDEFVHKWIPTK</sequence>
<keyword evidence="5" id="KW-0732">Signal</keyword>
<evidence type="ECO:0000313" key="11">
    <source>
        <dbReference type="Proteomes" id="UP000321947"/>
    </source>
</evidence>
<dbReference type="OrthoDB" id="1727555at2759"/>
<keyword evidence="4 6" id="KW-0964">Secreted</keyword>
<comment type="subcellular location">
    <subcellularLocation>
        <location evidence="1 6">Secreted</location>
    </subcellularLocation>
</comment>
<evidence type="ECO:0000313" key="9">
    <source>
        <dbReference type="EMBL" id="TYK04330.1"/>
    </source>
</evidence>
<evidence type="ECO:0000256" key="6">
    <source>
        <dbReference type="RuleBase" id="RU367044"/>
    </source>
</evidence>
<keyword evidence="7" id="KW-1133">Transmembrane helix</keyword>
<dbReference type="PANTHER" id="PTHR31232">
    <property type="match status" value="1"/>
</dbReference>
<organism evidence="8 10">
    <name type="scientific">Cucumis melo var. makuwa</name>
    <name type="common">Oriental melon</name>
    <dbReference type="NCBI Taxonomy" id="1194695"/>
    <lineage>
        <taxon>Eukaryota</taxon>
        <taxon>Viridiplantae</taxon>
        <taxon>Streptophyta</taxon>
        <taxon>Embryophyta</taxon>
        <taxon>Tracheophyta</taxon>
        <taxon>Spermatophyta</taxon>
        <taxon>Magnoliopsida</taxon>
        <taxon>eudicotyledons</taxon>
        <taxon>Gunneridae</taxon>
        <taxon>Pentapetalae</taxon>
        <taxon>rosids</taxon>
        <taxon>fabids</taxon>
        <taxon>Cucurbitales</taxon>
        <taxon>Cucurbitaceae</taxon>
        <taxon>Benincaseae</taxon>
        <taxon>Cucumis</taxon>
    </lineage>
</organism>
<dbReference type="Proteomes" id="UP000321393">
    <property type="component" value="Unassembled WGS sequence"/>
</dbReference>
<comment type="caution">
    <text evidence="8">The sequence shown here is derived from an EMBL/GenBank/DDBJ whole genome shotgun (WGS) entry which is preliminary data.</text>
</comment>
<name>A0A5A7SNG3_CUCMM</name>
<reference evidence="10 11" key="1">
    <citation type="submission" date="2019-08" db="EMBL/GenBank/DDBJ databases">
        <title>Draft genome sequences of two oriental melons (Cucumis melo L. var makuwa).</title>
        <authorList>
            <person name="Kwon S.-Y."/>
        </authorList>
    </citation>
    <scope>NUCLEOTIDE SEQUENCE [LARGE SCALE GENOMIC DNA]</scope>
    <source>
        <strain evidence="11">cv. Chang Bougi</strain>
        <strain evidence="10">cv. SW 3</strain>
        <tissue evidence="8">Leaf</tissue>
    </source>
</reference>
<dbReference type="EMBL" id="SSTE01022979">
    <property type="protein sequence ID" value="KAA0026247.1"/>
    <property type="molecule type" value="Genomic_DNA"/>
</dbReference>
<accession>A0A5A7SNG3</accession>
<comment type="similarity">
    <text evidence="2 6">Belongs to the plant self-incompatibility (S1) protein family.</text>
</comment>
<proteinExistence type="inferred from homology"/>
<keyword evidence="7" id="KW-0472">Membrane</keyword>
<evidence type="ECO:0000256" key="3">
    <source>
        <dbReference type="ARBA" id="ARBA00022471"/>
    </source>
</evidence>
<evidence type="ECO:0000256" key="5">
    <source>
        <dbReference type="ARBA" id="ARBA00022729"/>
    </source>
</evidence>
<dbReference type="PANTHER" id="PTHR31232:SF155">
    <property type="entry name" value="PLANT SELF-INCOMPATIBILITY PROTEIN S1 FAMILY"/>
    <property type="match status" value="1"/>
</dbReference>
<dbReference type="Proteomes" id="UP000321947">
    <property type="component" value="Unassembled WGS sequence"/>
</dbReference>
<evidence type="ECO:0000256" key="1">
    <source>
        <dbReference type="ARBA" id="ARBA00004613"/>
    </source>
</evidence>
<dbReference type="EMBL" id="SSTD01014390">
    <property type="protein sequence ID" value="TYK04330.1"/>
    <property type="molecule type" value="Genomic_DNA"/>
</dbReference>
<dbReference type="Pfam" id="PF05938">
    <property type="entry name" value="Self-incomp_S1"/>
    <property type="match status" value="1"/>
</dbReference>
<dbReference type="GO" id="GO:0005576">
    <property type="term" value="C:extracellular region"/>
    <property type="evidence" value="ECO:0007669"/>
    <property type="project" value="UniProtKB-SubCell"/>
</dbReference>
<dbReference type="AlphaFoldDB" id="A0A5A7SNG3"/>
<feature type="transmembrane region" description="Helical" evidence="7">
    <location>
        <begin position="6"/>
        <end position="24"/>
    </location>
</feature>
<keyword evidence="3 6" id="KW-0713">Self-incompatibility</keyword>
<dbReference type="GO" id="GO:0060320">
    <property type="term" value="P:rejection of self pollen"/>
    <property type="evidence" value="ECO:0007669"/>
    <property type="project" value="UniProtKB-KW"/>
</dbReference>
<dbReference type="InterPro" id="IPR010264">
    <property type="entry name" value="Self-incomp_S1"/>
</dbReference>
<evidence type="ECO:0000256" key="4">
    <source>
        <dbReference type="ARBA" id="ARBA00022525"/>
    </source>
</evidence>
<evidence type="ECO:0000256" key="7">
    <source>
        <dbReference type="SAM" id="Phobius"/>
    </source>
</evidence>
<gene>
    <name evidence="9" type="ORF">E5676_scaffold11658G00010</name>
    <name evidence="8" type="ORF">E6C27_scaffold19G002350</name>
</gene>
<protein>
    <recommendedName>
        <fullName evidence="6">S-protein homolog</fullName>
    </recommendedName>
</protein>
<evidence type="ECO:0000256" key="2">
    <source>
        <dbReference type="ARBA" id="ARBA00005581"/>
    </source>
</evidence>
<evidence type="ECO:0000313" key="8">
    <source>
        <dbReference type="EMBL" id="KAA0026247.1"/>
    </source>
</evidence>